<dbReference type="PIRSF" id="PIRSF004179">
    <property type="entry name" value="Phi-29_GP3"/>
    <property type="match status" value="1"/>
</dbReference>
<name>A0A222YXK9_9CAUD</name>
<dbReference type="SUPFAM" id="SSF140919">
    <property type="entry name" value="DNA terminal protein"/>
    <property type="match status" value="1"/>
</dbReference>
<proteinExistence type="predicted"/>
<evidence type="ECO:0000313" key="1">
    <source>
        <dbReference type="EMBL" id="ASR76791.1"/>
    </source>
</evidence>
<accession>A0A222YXK9</accession>
<protein>
    <submittedName>
        <fullName evidence="1">Terminal protein</fullName>
    </submittedName>
</protein>
<dbReference type="Proteomes" id="UP000222516">
    <property type="component" value="Segment"/>
</dbReference>
<dbReference type="InterPro" id="IPR037216">
    <property type="entry name" value="DNA_terminal_Gp3_sf"/>
</dbReference>
<dbReference type="Pfam" id="PF05435">
    <property type="entry name" value="Phi-29_GP3"/>
    <property type="match status" value="1"/>
</dbReference>
<dbReference type="InterPro" id="IPR043124">
    <property type="entry name" value="DNA_terminal_Gp3_C"/>
</dbReference>
<evidence type="ECO:0000313" key="2">
    <source>
        <dbReference type="Proteomes" id="UP000222516"/>
    </source>
</evidence>
<gene>
    <name evidence="1" type="ORF">Goe6_c00060</name>
</gene>
<dbReference type="Gene3D" id="1.20.1270.230">
    <property type="entry name" value="DNA terminal protein Gp3, priming domain"/>
    <property type="match status" value="1"/>
</dbReference>
<reference evidence="1 2" key="1">
    <citation type="submission" date="2017-06" db="EMBL/GenBank/DDBJ databases">
        <title>Complete genome sequence of vB_BveP-Goe6 a virus infecting Bacillus velezensis FZB42.</title>
        <authorList>
            <person name="Hertel R."/>
            <person name="Schilling T."/>
            <person name="Daniel R."/>
        </authorList>
    </citation>
    <scope>NUCLEOTIDE SEQUENCE [LARGE SCALE GENOMIC DNA]</scope>
</reference>
<dbReference type="GO" id="GO:0006269">
    <property type="term" value="P:DNA replication, synthesis of primer"/>
    <property type="evidence" value="ECO:0007669"/>
    <property type="project" value="InterPro"/>
</dbReference>
<sequence>MARSPRIRITDNDKAEYARLVKNTKAKIKRTKKKYGVDLSAEIDIPDLESFGTRAQFNKWKEQASSFTNRANMRYQFEKNAYGVVASKAKIAEIERNTKEVQRLVDEKIKAMKDKEYYAGGKPQGTIEQRIAMTSPAHVTGINRPHDFDFSKVRTYSRLRTLEESMEMRTDPQYYEKKMIQLQLNFIKSVEGSFNSFDAADELIEELKKIPPDDFYELFLRISEISFEEFDSEGNTVENVEGNVYKILSYLEQYRRGDFDLSLKGF</sequence>
<keyword evidence="2" id="KW-1185">Reference proteome</keyword>
<organism evidence="1 2">
    <name type="scientific">Bacillus phage vB_BveP-Goe6</name>
    <dbReference type="NCBI Taxonomy" id="2022474"/>
    <lineage>
        <taxon>Viruses</taxon>
        <taxon>Duplodnaviria</taxon>
        <taxon>Heunggongvirae</taxon>
        <taxon>Uroviricota</taxon>
        <taxon>Caudoviricetes</taxon>
        <taxon>Salasmaviridae</taxon>
        <taxon>Picovirinae</taxon>
        <taxon>Salasvirus</taxon>
        <taxon>Salasvirus Goe6</taxon>
    </lineage>
</organism>
<dbReference type="InterPro" id="IPR008770">
    <property type="entry name" value="DNA_terminal_Gp3"/>
</dbReference>
<dbReference type="Gene3D" id="6.10.250.960">
    <property type="match status" value="1"/>
</dbReference>
<dbReference type="EMBL" id="MF407276">
    <property type="protein sequence ID" value="ASR76791.1"/>
    <property type="molecule type" value="Genomic_DNA"/>
</dbReference>